<dbReference type="PANTHER" id="PTHR23070">
    <property type="entry name" value="BCS1 AAA-TYPE ATPASE"/>
    <property type="match status" value="1"/>
</dbReference>
<evidence type="ECO:0000256" key="2">
    <source>
        <dbReference type="SAM" id="MobiDB-lite"/>
    </source>
</evidence>
<dbReference type="GO" id="GO:0016887">
    <property type="term" value="F:ATP hydrolysis activity"/>
    <property type="evidence" value="ECO:0007669"/>
    <property type="project" value="InterPro"/>
</dbReference>
<evidence type="ECO:0000256" key="1">
    <source>
        <dbReference type="ARBA" id="ARBA00007448"/>
    </source>
</evidence>
<name>A0A3G5A6K4_9VIRU</name>
<sequence>MADDVVDEETEVPQAAAAVGGGMGSFNMRNYMDMYITNQFMSQMSSMMNNGQMDFMIIIYIILLSSINEIKNVLKKLLDVVYQKGISGLKLFWKSRGLKRNVKKEIIVAPVAKIDEVKQNSVMIDLKPTLTTIKSLMTYIQKNPTVCTYLRSNKYNVAVQNLNEMMITETLSCVKIVMKNFNIEISDQFKLNYSTSKSKNILAEYSVVKECVEVNKEITSLSELIDDVEMRKEFVALFDKIKAMYAPEVDGVVYDSVSSYIQRCYYPVNSFASQKYIVENLENPYELVSDAIFFNEVFLMLTLYQTLAGIGGGYHYAMVDTFYCALAFGLKIYFPTSSYSFGSITMSEPLKIVGKKYVGSIKKKQDSIDFNDTDDDESVVGVEEEPGVSKILLKVHSSVLNEEQLYNNFIEWFGKLNEYTEERETRDKVTMNYLSLDRIVEVKEIRNPAYEAYLEKRKLIAGGSEESSDDSEDEKKSAPGKKEKGVVKKKKKRGEKKSSNDFVSNMMMAEMFKESVPSKMIKETHVHKKIKCQEISEISKNFSTLYLRRSDRFKLEQSLETFHSKKELFEELGLQHKLGVLLYGPPGTGKTSTIYAIGTYLKKNLFYINLNDIETNAELQIIFDYVNKNCVNGGIIIFEDIDAMTKIVHKRGGDTVEKGERDMTVSEIVSSKNDKLTLEYFLNLLQGSLTQTGTIYVATTNHLEVLDPAFYRDGRFDVKIEMKRCDHYQINMIYYNFFKRNIPDDLLKCIREDFWTPANIIFHIKNFMFGAYGDAEILGYFMGEKIEK</sequence>
<dbReference type="SUPFAM" id="SSF52540">
    <property type="entry name" value="P-loop containing nucleoside triphosphate hydrolases"/>
    <property type="match status" value="1"/>
</dbReference>
<dbReference type="Gene3D" id="3.40.50.300">
    <property type="entry name" value="P-loop containing nucleotide triphosphate hydrolases"/>
    <property type="match status" value="1"/>
</dbReference>
<feature type="region of interest" description="Disordered" evidence="2">
    <location>
        <begin position="462"/>
        <end position="500"/>
    </location>
</feature>
<dbReference type="InterPro" id="IPR003593">
    <property type="entry name" value="AAA+_ATPase"/>
</dbReference>
<dbReference type="InterPro" id="IPR050747">
    <property type="entry name" value="Mitochondrial_chaperone_BCS1"/>
</dbReference>
<evidence type="ECO:0000259" key="3">
    <source>
        <dbReference type="SMART" id="SM00382"/>
    </source>
</evidence>
<accession>A0A3G5A6K4</accession>
<feature type="compositionally biased region" description="Basic and acidic residues" evidence="2">
    <location>
        <begin position="473"/>
        <end position="486"/>
    </location>
</feature>
<dbReference type="CDD" id="cd19481">
    <property type="entry name" value="RecA-like_protease"/>
    <property type="match status" value="1"/>
</dbReference>
<dbReference type="InterPro" id="IPR027417">
    <property type="entry name" value="P-loop_NTPase"/>
</dbReference>
<evidence type="ECO:0000313" key="4">
    <source>
        <dbReference type="EMBL" id="AYV82662.1"/>
    </source>
</evidence>
<gene>
    <name evidence="4" type="ORF">Hyperionvirus2_30</name>
</gene>
<comment type="similarity">
    <text evidence="1">Belongs to the AAA ATPase family. BCS1 subfamily.</text>
</comment>
<reference evidence="4" key="1">
    <citation type="submission" date="2018-10" db="EMBL/GenBank/DDBJ databases">
        <title>Hidden diversity of soil giant viruses.</title>
        <authorList>
            <person name="Schulz F."/>
            <person name="Alteio L."/>
            <person name="Goudeau D."/>
            <person name="Ryan E.M."/>
            <person name="Malmstrom R.R."/>
            <person name="Blanchard J."/>
            <person name="Woyke T."/>
        </authorList>
    </citation>
    <scope>NUCLEOTIDE SEQUENCE</scope>
    <source>
        <strain evidence="4">HYV1</strain>
    </source>
</reference>
<dbReference type="SMART" id="SM00382">
    <property type="entry name" value="AAA"/>
    <property type="match status" value="1"/>
</dbReference>
<dbReference type="EMBL" id="MK072384">
    <property type="protein sequence ID" value="AYV82662.1"/>
    <property type="molecule type" value="Genomic_DNA"/>
</dbReference>
<dbReference type="GO" id="GO:0005524">
    <property type="term" value="F:ATP binding"/>
    <property type="evidence" value="ECO:0007669"/>
    <property type="project" value="InterPro"/>
</dbReference>
<organism evidence="4">
    <name type="scientific">Hyperionvirus sp</name>
    <dbReference type="NCBI Taxonomy" id="2487770"/>
    <lineage>
        <taxon>Viruses</taxon>
        <taxon>Varidnaviria</taxon>
        <taxon>Bamfordvirae</taxon>
        <taxon>Nucleocytoviricota</taxon>
        <taxon>Megaviricetes</taxon>
        <taxon>Imitervirales</taxon>
        <taxon>Mimiviridae</taxon>
        <taxon>Klosneuvirinae</taxon>
    </lineage>
</organism>
<dbReference type="Pfam" id="PF00004">
    <property type="entry name" value="AAA"/>
    <property type="match status" value="1"/>
</dbReference>
<dbReference type="InterPro" id="IPR003959">
    <property type="entry name" value="ATPase_AAA_core"/>
</dbReference>
<protein>
    <submittedName>
        <fullName evidence="4">Bifunctional AAA family ATPase chaperone/translocase BCS1</fullName>
    </submittedName>
</protein>
<feature type="domain" description="AAA+ ATPase" evidence="3">
    <location>
        <begin position="576"/>
        <end position="726"/>
    </location>
</feature>
<proteinExistence type="inferred from homology"/>